<gene>
    <name evidence="1" type="ORF">CTEN0397_LOCUS11405</name>
</gene>
<sequence>MLSRTYQHAVFCNNTGVACLEHGDLPRALSAFKTALNSMTTVISDLEKSKRNLSPKSSSSWSPNSLMDFCVQWSANAKLPLHMEGAVSGSASFVYRRAIRIYSTPLTAATQRDNFVDESAIVVYNLALAFHLSGVNNNTEFLRRAIRFYEIANSILQRQREQPSNQLKSVLLNMAVLNNMGQIRHSLMEFEQARKCFSEVSTILVNLNQAGLLTQCLTPADCDGFVLNVTLKEPSVAAAA</sequence>
<evidence type="ECO:0000313" key="1">
    <source>
        <dbReference type="EMBL" id="CAD8940339.1"/>
    </source>
</evidence>
<dbReference type="SUPFAM" id="SSF48452">
    <property type="entry name" value="TPR-like"/>
    <property type="match status" value="1"/>
</dbReference>
<dbReference type="Gene3D" id="1.25.40.10">
    <property type="entry name" value="Tetratricopeptide repeat domain"/>
    <property type="match status" value="1"/>
</dbReference>
<name>A0A7S1GNN8_CYCTE</name>
<proteinExistence type="predicted"/>
<organism evidence="1">
    <name type="scientific">Cyclophora tenuis</name>
    <name type="common">Marine diatom</name>
    <dbReference type="NCBI Taxonomy" id="216820"/>
    <lineage>
        <taxon>Eukaryota</taxon>
        <taxon>Sar</taxon>
        <taxon>Stramenopiles</taxon>
        <taxon>Ochrophyta</taxon>
        <taxon>Bacillariophyta</taxon>
        <taxon>Fragilariophyceae</taxon>
        <taxon>Fragilariophycidae</taxon>
        <taxon>Cyclophorales</taxon>
        <taxon>Cyclophoraceae</taxon>
        <taxon>Cyclophora</taxon>
    </lineage>
</organism>
<dbReference type="PROSITE" id="PS51257">
    <property type="entry name" value="PROKAR_LIPOPROTEIN"/>
    <property type="match status" value="1"/>
</dbReference>
<dbReference type="EMBL" id="HBFW01017786">
    <property type="protein sequence ID" value="CAD8940339.1"/>
    <property type="molecule type" value="Transcribed_RNA"/>
</dbReference>
<protein>
    <submittedName>
        <fullName evidence="1">Uncharacterized protein</fullName>
    </submittedName>
</protein>
<dbReference type="AlphaFoldDB" id="A0A7S1GNN8"/>
<reference evidence="1" key="1">
    <citation type="submission" date="2021-01" db="EMBL/GenBank/DDBJ databases">
        <authorList>
            <person name="Corre E."/>
            <person name="Pelletier E."/>
            <person name="Niang G."/>
            <person name="Scheremetjew M."/>
            <person name="Finn R."/>
            <person name="Kale V."/>
            <person name="Holt S."/>
            <person name="Cochrane G."/>
            <person name="Meng A."/>
            <person name="Brown T."/>
            <person name="Cohen L."/>
        </authorList>
    </citation>
    <scope>NUCLEOTIDE SEQUENCE</scope>
    <source>
        <strain evidence="1">ECT3854</strain>
    </source>
</reference>
<dbReference type="InterPro" id="IPR011990">
    <property type="entry name" value="TPR-like_helical_dom_sf"/>
</dbReference>
<accession>A0A7S1GNN8</accession>